<proteinExistence type="predicted"/>
<sequence>MLSPAPQAPAARGERLHEPAAEGHATRLSLAADSPSGPVQLLLPPELHSPAQAALLLHRAATWLDALEDWLAPGELLHWAPAEAAGPGTAPGRLRAAIAWGHRTDEFGGPQGLELEAAPLFQRPAPPPLLGLQWPALAAELLLGRQDLPPEDLAGLALGSVLLIEASFCSDWQAWLRLPAACTAMAPTWGRSLCAGSEASWFDRPSGLAARAPGSGVLEFRQALAEPLPAERLFGWAPLATALLPSTLISLWWVDRSGQQPDCELARGERLAWGRGQALRVTELCAPERCAQLQAERAWT</sequence>
<dbReference type="Proteomes" id="UP000235916">
    <property type="component" value="Unassembled WGS sequence"/>
</dbReference>
<evidence type="ECO:0000256" key="1">
    <source>
        <dbReference type="SAM" id="MobiDB-lite"/>
    </source>
</evidence>
<protein>
    <submittedName>
        <fullName evidence="2">Uncharacterized protein</fullName>
    </submittedName>
</protein>
<name>A0A2N8L0C0_9BURK</name>
<keyword evidence="3" id="KW-1185">Reference proteome</keyword>
<evidence type="ECO:0000313" key="2">
    <source>
        <dbReference type="EMBL" id="PND39154.1"/>
    </source>
</evidence>
<gene>
    <name evidence="2" type="ORF">C1O66_17570</name>
</gene>
<dbReference type="RefSeq" id="WP_102769073.1">
    <property type="nucleotide sequence ID" value="NZ_POSP01000003.1"/>
</dbReference>
<organism evidence="2 3">
    <name type="scientific">Kinneretia aquatilis</name>
    <dbReference type="NCBI Taxonomy" id="2070761"/>
    <lineage>
        <taxon>Bacteria</taxon>
        <taxon>Pseudomonadati</taxon>
        <taxon>Pseudomonadota</taxon>
        <taxon>Betaproteobacteria</taxon>
        <taxon>Burkholderiales</taxon>
        <taxon>Sphaerotilaceae</taxon>
        <taxon>Roseateles</taxon>
    </lineage>
</organism>
<feature type="region of interest" description="Disordered" evidence="1">
    <location>
        <begin position="1"/>
        <end position="23"/>
    </location>
</feature>
<comment type="caution">
    <text evidence="2">The sequence shown here is derived from an EMBL/GenBank/DDBJ whole genome shotgun (WGS) entry which is preliminary data.</text>
</comment>
<dbReference type="AlphaFoldDB" id="A0A2N8L0C0"/>
<feature type="compositionally biased region" description="Basic and acidic residues" evidence="1">
    <location>
        <begin position="12"/>
        <end position="23"/>
    </location>
</feature>
<accession>A0A2N8L0C0</accession>
<dbReference type="EMBL" id="POSP01000003">
    <property type="protein sequence ID" value="PND39154.1"/>
    <property type="molecule type" value="Genomic_DNA"/>
</dbReference>
<evidence type="ECO:0000313" key="3">
    <source>
        <dbReference type="Proteomes" id="UP000235916"/>
    </source>
</evidence>
<reference evidence="2 3" key="1">
    <citation type="submission" date="2018-01" db="EMBL/GenBank/DDBJ databases">
        <title>Draft genome sequence of Paucibacter aquatile CR182 isolated from freshwater of the Nakdong River.</title>
        <authorList>
            <person name="Choi A."/>
            <person name="Chung E.J."/>
        </authorList>
    </citation>
    <scope>NUCLEOTIDE SEQUENCE [LARGE SCALE GENOMIC DNA]</scope>
    <source>
        <strain evidence="2 3">CR182</strain>
    </source>
</reference>